<organism evidence="2 3">
    <name type="scientific">Flagellimonas flava</name>
    <dbReference type="NCBI Taxonomy" id="570519"/>
    <lineage>
        <taxon>Bacteria</taxon>
        <taxon>Pseudomonadati</taxon>
        <taxon>Bacteroidota</taxon>
        <taxon>Flavobacteriia</taxon>
        <taxon>Flavobacteriales</taxon>
        <taxon>Flavobacteriaceae</taxon>
        <taxon>Flagellimonas</taxon>
    </lineage>
</organism>
<dbReference type="PROSITE" id="PS51257">
    <property type="entry name" value="PROKAR_LIPOPROTEIN"/>
    <property type="match status" value="1"/>
</dbReference>
<keyword evidence="3" id="KW-1185">Reference proteome</keyword>
<keyword evidence="1" id="KW-0732">Signal</keyword>
<feature type="signal peptide" evidence="1">
    <location>
        <begin position="1"/>
        <end position="23"/>
    </location>
</feature>
<dbReference type="STRING" id="570519.SAMN04488116_0319"/>
<reference evidence="3" key="1">
    <citation type="submission" date="2016-11" db="EMBL/GenBank/DDBJ databases">
        <authorList>
            <person name="Varghese N."/>
            <person name="Submissions S."/>
        </authorList>
    </citation>
    <scope>NUCLEOTIDE SEQUENCE [LARGE SCALE GENOMIC DNA]</scope>
    <source>
        <strain evidence="3">DSM 22638</strain>
    </source>
</reference>
<gene>
    <name evidence="2" type="ORF">SAMN04488116_0319</name>
</gene>
<evidence type="ECO:0000313" key="3">
    <source>
        <dbReference type="Proteomes" id="UP000184532"/>
    </source>
</evidence>
<name>A0A1M5HZ96_9FLAO</name>
<evidence type="ECO:0008006" key="4">
    <source>
        <dbReference type="Google" id="ProtNLM"/>
    </source>
</evidence>
<dbReference type="RefSeq" id="WP_073176154.1">
    <property type="nucleotide sequence ID" value="NZ_FQWL01000001.1"/>
</dbReference>
<feature type="chain" id="PRO_5012274046" description="Ig-like domain (Group 2)" evidence="1">
    <location>
        <begin position="24"/>
        <end position="472"/>
    </location>
</feature>
<dbReference type="OrthoDB" id="5381604at2"/>
<dbReference type="Gene3D" id="2.60.120.430">
    <property type="entry name" value="Galactose-binding lectin"/>
    <property type="match status" value="2"/>
</dbReference>
<accession>A0A1M5HZ96</accession>
<dbReference type="SUPFAM" id="SSF49785">
    <property type="entry name" value="Galactose-binding domain-like"/>
    <property type="match status" value="2"/>
</dbReference>
<proteinExistence type="predicted"/>
<evidence type="ECO:0000313" key="2">
    <source>
        <dbReference type="EMBL" id="SHG21354.1"/>
    </source>
</evidence>
<dbReference type="EMBL" id="FQWL01000001">
    <property type="protein sequence ID" value="SHG21354.1"/>
    <property type="molecule type" value="Genomic_DNA"/>
</dbReference>
<evidence type="ECO:0000256" key="1">
    <source>
        <dbReference type="SAM" id="SignalP"/>
    </source>
</evidence>
<sequence>MKNIKYKNLRFVFLLSLSMAVFYSCERDFSDDVEFATFSTTADVFTDSPVGLGSNFYFPFLNSKATAFRVDNEVGFESEASIRIDVPNANDPEGSFAGAIFRIDGAGRDLSGYDALTFYAKASRGIVIGEIGFGQDFEENKFQVTRNGVTLSTDWVKYVIPIPDPSKLVEERGMLWFSAGTDATAGFGYTFWMDEVKFERLGNIAQPRPAILNGADIAQEGFLGIPITIQGLTQTFNIGSGENITLTAKPGYFDFESTNVDVARANELGEVSVVGTGEATITASLANVAAAGSLALNVTRAFDFAPTPPQRDPSDVISIFSDAYTNVGVDYFNGFFIPDGQTTQGGAPPLDLNGDRVINYTQLNFVGIGFFTDVAPVNATAMETLHLDIKVNEAIAPGDFIRLQLLNSVGNNETSGEYTINGDALTTDGWVSFDIPLSDFVGLTDRSQLGLLFFITDSTISDIFVDNIYFYR</sequence>
<dbReference type="AlphaFoldDB" id="A0A1M5HZ96"/>
<protein>
    <recommendedName>
        <fullName evidence="4">Ig-like domain (Group 2)</fullName>
    </recommendedName>
</protein>
<dbReference type="InterPro" id="IPR008979">
    <property type="entry name" value="Galactose-bd-like_sf"/>
</dbReference>
<dbReference type="Proteomes" id="UP000184532">
    <property type="component" value="Unassembled WGS sequence"/>
</dbReference>